<reference evidence="2" key="1">
    <citation type="submission" date="2025-08" db="UniProtKB">
        <authorList>
            <consortium name="Ensembl"/>
        </authorList>
    </citation>
    <scope>IDENTIFICATION</scope>
</reference>
<sequence>MRSGGNEEGLTWGRLQKKGATGRVSALDVCWEDTGVDLKRRVIQKIGLKNDVDRLRLIFAGKQLEDARSLRHQGLTNHCIVHVVLKCKCRVTMGGSAGRGVQEKGLDGVARRVSDRGEEREAGRCCPYEGLVTAFTKGTDQLN</sequence>
<accession>A0A674JGR6</accession>
<keyword evidence="3" id="KW-1185">Reference proteome</keyword>
<organism evidence="2 3">
    <name type="scientific">Terrapene triunguis</name>
    <name type="common">Three-toed box turtle</name>
    <dbReference type="NCBI Taxonomy" id="2587831"/>
    <lineage>
        <taxon>Eukaryota</taxon>
        <taxon>Metazoa</taxon>
        <taxon>Chordata</taxon>
        <taxon>Craniata</taxon>
        <taxon>Vertebrata</taxon>
        <taxon>Euteleostomi</taxon>
        <taxon>Archelosauria</taxon>
        <taxon>Testudinata</taxon>
        <taxon>Testudines</taxon>
        <taxon>Cryptodira</taxon>
        <taxon>Durocryptodira</taxon>
        <taxon>Testudinoidea</taxon>
        <taxon>Emydidae</taxon>
        <taxon>Terrapene</taxon>
    </lineage>
</organism>
<evidence type="ECO:0000313" key="3">
    <source>
        <dbReference type="Proteomes" id="UP000472274"/>
    </source>
</evidence>
<reference evidence="2" key="2">
    <citation type="submission" date="2025-09" db="UniProtKB">
        <authorList>
            <consortium name="Ensembl"/>
        </authorList>
    </citation>
    <scope>IDENTIFICATION</scope>
</reference>
<dbReference type="Gene3D" id="3.10.20.90">
    <property type="entry name" value="Phosphatidylinositol 3-kinase Catalytic Subunit, Chain A, domain 1"/>
    <property type="match status" value="1"/>
</dbReference>
<dbReference type="PROSITE" id="PS50053">
    <property type="entry name" value="UBIQUITIN_2"/>
    <property type="match status" value="1"/>
</dbReference>
<dbReference type="CDD" id="cd17039">
    <property type="entry name" value="Ubl_ubiquitin_like"/>
    <property type="match status" value="1"/>
</dbReference>
<name>A0A674JGR6_9SAUR</name>
<dbReference type="Pfam" id="PF00240">
    <property type="entry name" value="ubiquitin"/>
    <property type="match status" value="1"/>
</dbReference>
<evidence type="ECO:0000259" key="1">
    <source>
        <dbReference type="PROSITE" id="PS50053"/>
    </source>
</evidence>
<dbReference type="SUPFAM" id="SSF54236">
    <property type="entry name" value="Ubiquitin-like"/>
    <property type="match status" value="1"/>
</dbReference>
<dbReference type="SMART" id="SM00213">
    <property type="entry name" value="UBQ"/>
    <property type="match status" value="1"/>
</dbReference>
<evidence type="ECO:0000313" key="2">
    <source>
        <dbReference type="Ensembl" id="ENSTMTP00000020515.1"/>
    </source>
</evidence>
<dbReference type="Proteomes" id="UP000472274">
    <property type="component" value="Unplaced"/>
</dbReference>
<protein>
    <recommendedName>
        <fullName evidence="1">Ubiquitin-like domain-containing protein</fullName>
    </recommendedName>
</protein>
<dbReference type="InParanoid" id="A0A674JGR6"/>
<dbReference type="InterPro" id="IPR000626">
    <property type="entry name" value="Ubiquitin-like_dom"/>
</dbReference>
<feature type="domain" description="Ubiquitin-like" evidence="1">
    <location>
        <begin position="13"/>
        <end position="86"/>
    </location>
</feature>
<dbReference type="AlphaFoldDB" id="A0A674JGR6"/>
<dbReference type="InterPro" id="IPR029071">
    <property type="entry name" value="Ubiquitin-like_domsf"/>
</dbReference>
<dbReference type="Ensembl" id="ENSTMTT00000021233.1">
    <property type="protein sequence ID" value="ENSTMTP00000020515.1"/>
    <property type="gene ID" value="ENSTMTG00000015014.1"/>
</dbReference>
<proteinExistence type="predicted"/>